<evidence type="ECO:0000256" key="3">
    <source>
        <dbReference type="ARBA" id="ARBA00022452"/>
    </source>
</evidence>
<keyword evidence="13" id="KW-0732">Signal</keyword>
<dbReference type="EMBL" id="VYXP01000002">
    <property type="protein sequence ID" value="KAA9133228.1"/>
    <property type="molecule type" value="Genomic_DNA"/>
</dbReference>
<feature type="signal peptide" evidence="13">
    <location>
        <begin position="1"/>
        <end position="30"/>
    </location>
</feature>
<sequence length="794" mass="87318">MNSQHTPKRATLSAAISAAVFGAFALPAQAQTDAQTMDEELTALEEVVVTATRREATIKDIPYNISAVGGDVIDRGKIMTTGELLRGVAGASVIDYGARNAGAVNAIRIRGLAIDSNINMDVRLSAVPPVSTYINDTPLYANMVLKDLERVEVLRGPQGTLYGSGSLGGTVRYMTRRPVLGEAEGRFEGAVSSTSGSSGYNWDANAILNMPFGDTFALRAVVGRIDYDGVIDLPNVYVLDNDGLPIAPNGVLDPAAEYEYVEDADTIDITYARVSALWEPNDTFNALLTYSFQEDDIGGRMQPTEGVDGWGDPYDRYENGSVQREPSEREVDALALEMNIDFGFATLTSSTSSYDHSGESNSENTGFYAASGWLASFYYNYPRPMASAVRGYGDEAFVQELRLVSNTDGALDWIVGAFYRDQDNSSSQYSYLRGFYRWTAAAWDCCVVDDNDFRYDREENFTDTALFGELTWNISDTFRLTGGFRSFDNEYTNHTFMGVGLYTSFAIDDEVTFEGDDSDTLFKFNASWDVSDDMMLYGTVSEGYRRGGANAVPLSGTFAEDPAWQVYDPDTTTNYEIGLKGGDARSFWNVSLYYVDWMDIQLNTATTNWGFYAAQNGGDAHTQGVEFEYDRVFGGGWHASVGYSFNQGELDETFMSADDAYVAGVKGAELPGLSEHTINVMLENTMTLGNGWDWNNRISGYWQDDMKNHISDTSASFSATLDSFALFDFNSTLAVSENWSFGLFAKNLFNEKGVSGVFTENYMGTDPAQNYYGSGAKSVITRPRTIGVSVVYDF</sequence>
<feature type="chain" id="PRO_5024422900" evidence="13">
    <location>
        <begin position="31"/>
        <end position="794"/>
    </location>
</feature>
<evidence type="ECO:0000256" key="4">
    <source>
        <dbReference type="ARBA" id="ARBA00022496"/>
    </source>
</evidence>
<evidence type="ECO:0000256" key="2">
    <source>
        <dbReference type="ARBA" id="ARBA00022448"/>
    </source>
</evidence>
<evidence type="ECO:0000256" key="11">
    <source>
        <dbReference type="PROSITE-ProRule" id="PRU01360"/>
    </source>
</evidence>
<evidence type="ECO:0000256" key="1">
    <source>
        <dbReference type="ARBA" id="ARBA00004571"/>
    </source>
</evidence>
<dbReference type="Pfam" id="PF07715">
    <property type="entry name" value="Plug"/>
    <property type="match status" value="1"/>
</dbReference>
<dbReference type="GO" id="GO:0006826">
    <property type="term" value="P:iron ion transport"/>
    <property type="evidence" value="ECO:0007669"/>
    <property type="project" value="UniProtKB-KW"/>
</dbReference>
<keyword evidence="4" id="KW-0410">Iron transport</keyword>
<dbReference type="InterPro" id="IPR039426">
    <property type="entry name" value="TonB-dep_rcpt-like"/>
</dbReference>
<evidence type="ECO:0000256" key="13">
    <source>
        <dbReference type="SAM" id="SignalP"/>
    </source>
</evidence>
<comment type="caution">
    <text evidence="16">The sequence shown here is derived from an EMBL/GenBank/DDBJ whole genome shotgun (WGS) entry which is preliminary data.</text>
</comment>
<evidence type="ECO:0000256" key="8">
    <source>
        <dbReference type="ARBA" id="ARBA00023077"/>
    </source>
</evidence>
<dbReference type="RefSeq" id="WP_150862787.1">
    <property type="nucleotide sequence ID" value="NZ_VYXP01000002.1"/>
</dbReference>
<name>A0A5N0TFB7_9GAMM</name>
<dbReference type="AlphaFoldDB" id="A0A5N0TFB7"/>
<feature type="domain" description="TonB-dependent receptor-like beta-barrel" evidence="14">
    <location>
        <begin position="288"/>
        <end position="748"/>
    </location>
</feature>
<keyword evidence="17" id="KW-1185">Reference proteome</keyword>
<accession>A0A5N0TFB7</accession>
<evidence type="ECO:0000256" key="9">
    <source>
        <dbReference type="ARBA" id="ARBA00023136"/>
    </source>
</evidence>
<reference evidence="16 17" key="1">
    <citation type="submission" date="2019-09" db="EMBL/GenBank/DDBJ databases">
        <title>Wenzhouxiangella sp. Genome sequencing and assembly.</title>
        <authorList>
            <person name="Zhang R."/>
        </authorList>
    </citation>
    <scope>NUCLEOTIDE SEQUENCE [LARGE SCALE GENOMIC DNA]</scope>
    <source>
        <strain evidence="16 17">W260</strain>
    </source>
</reference>
<dbReference type="GO" id="GO:0009279">
    <property type="term" value="C:cell outer membrane"/>
    <property type="evidence" value="ECO:0007669"/>
    <property type="project" value="UniProtKB-SubCell"/>
</dbReference>
<dbReference type="PANTHER" id="PTHR32552">
    <property type="entry name" value="FERRICHROME IRON RECEPTOR-RELATED"/>
    <property type="match status" value="1"/>
</dbReference>
<evidence type="ECO:0000313" key="17">
    <source>
        <dbReference type="Proteomes" id="UP000325372"/>
    </source>
</evidence>
<evidence type="ECO:0000259" key="14">
    <source>
        <dbReference type="Pfam" id="PF00593"/>
    </source>
</evidence>
<proteinExistence type="inferred from homology"/>
<evidence type="ECO:0000256" key="10">
    <source>
        <dbReference type="ARBA" id="ARBA00023237"/>
    </source>
</evidence>
<dbReference type="Gene3D" id="2.40.170.20">
    <property type="entry name" value="TonB-dependent receptor, beta-barrel domain"/>
    <property type="match status" value="1"/>
</dbReference>
<dbReference type="InterPro" id="IPR012910">
    <property type="entry name" value="Plug_dom"/>
</dbReference>
<dbReference type="PANTHER" id="PTHR32552:SF81">
    <property type="entry name" value="TONB-DEPENDENT OUTER MEMBRANE RECEPTOR"/>
    <property type="match status" value="1"/>
</dbReference>
<keyword evidence="7" id="KW-0406">Ion transport</keyword>
<keyword evidence="2 11" id="KW-0813">Transport</keyword>
<dbReference type="InterPro" id="IPR000531">
    <property type="entry name" value="Beta-barrel_TonB"/>
</dbReference>
<comment type="subcellular location">
    <subcellularLocation>
        <location evidence="1 11">Cell outer membrane</location>
        <topology evidence="1 11">Multi-pass membrane protein</topology>
    </subcellularLocation>
</comment>
<keyword evidence="10 11" id="KW-0998">Cell outer membrane</keyword>
<keyword evidence="16" id="KW-0675">Receptor</keyword>
<evidence type="ECO:0000256" key="12">
    <source>
        <dbReference type="RuleBase" id="RU003357"/>
    </source>
</evidence>
<evidence type="ECO:0000256" key="5">
    <source>
        <dbReference type="ARBA" id="ARBA00022692"/>
    </source>
</evidence>
<protein>
    <submittedName>
        <fullName evidence="16">TonB-dependent receptor</fullName>
    </submittedName>
</protein>
<evidence type="ECO:0000256" key="6">
    <source>
        <dbReference type="ARBA" id="ARBA00023004"/>
    </source>
</evidence>
<feature type="domain" description="TonB-dependent receptor plug" evidence="15">
    <location>
        <begin position="58"/>
        <end position="170"/>
    </location>
</feature>
<evidence type="ECO:0000259" key="15">
    <source>
        <dbReference type="Pfam" id="PF07715"/>
    </source>
</evidence>
<dbReference type="Pfam" id="PF00593">
    <property type="entry name" value="TonB_dep_Rec_b-barrel"/>
    <property type="match status" value="1"/>
</dbReference>
<keyword evidence="8 12" id="KW-0798">TonB box</keyword>
<dbReference type="Proteomes" id="UP000325372">
    <property type="component" value="Unassembled WGS sequence"/>
</dbReference>
<keyword evidence="5 11" id="KW-0812">Transmembrane</keyword>
<comment type="similarity">
    <text evidence="11 12">Belongs to the TonB-dependent receptor family.</text>
</comment>
<gene>
    <name evidence="16" type="ORF">F3N42_02390</name>
</gene>
<keyword evidence="9 11" id="KW-0472">Membrane</keyword>
<dbReference type="SUPFAM" id="SSF56935">
    <property type="entry name" value="Porins"/>
    <property type="match status" value="1"/>
</dbReference>
<evidence type="ECO:0000313" key="16">
    <source>
        <dbReference type="EMBL" id="KAA9133228.1"/>
    </source>
</evidence>
<organism evidence="16 17">
    <name type="scientific">Marinihelvus fidelis</name>
    <dbReference type="NCBI Taxonomy" id="2613842"/>
    <lineage>
        <taxon>Bacteria</taxon>
        <taxon>Pseudomonadati</taxon>
        <taxon>Pseudomonadota</taxon>
        <taxon>Gammaproteobacteria</taxon>
        <taxon>Chromatiales</taxon>
        <taxon>Wenzhouxiangellaceae</taxon>
        <taxon>Marinihelvus</taxon>
    </lineage>
</organism>
<dbReference type="PROSITE" id="PS52016">
    <property type="entry name" value="TONB_DEPENDENT_REC_3"/>
    <property type="match status" value="1"/>
</dbReference>
<keyword evidence="6" id="KW-0408">Iron</keyword>
<keyword evidence="3 11" id="KW-1134">Transmembrane beta strand</keyword>
<dbReference type="InterPro" id="IPR036942">
    <property type="entry name" value="Beta-barrel_TonB_sf"/>
</dbReference>
<evidence type="ECO:0000256" key="7">
    <source>
        <dbReference type="ARBA" id="ARBA00023065"/>
    </source>
</evidence>